<evidence type="ECO:0000259" key="5">
    <source>
        <dbReference type="Pfam" id="PF01361"/>
    </source>
</evidence>
<dbReference type="InterPro" id="IPR018191">
    <property type="entry name" value="4-OT"/>
</dbReference>
<dbReference type="RefSeq" id="WP_169494277.1">
    <property type="nucleotide sequence ID" value="NZ_JABBGM010000007.1"/>
</dbReference>
<protein>
    <recommendedName>
        <fullName evidence="4">Tautomerase</fullName>
        <ecNumber evidence="4">5.3.2.-</ecNumber>
    </recommendedName>
</protein>
<proteinExistence type="inferred from homology"/>
<dbReference type="EMBL" id="JABBGM010000007">
    <property type="protein sequence ID" value="NML95040.1"/>
    <property type="molecule type" value="Genomic_DNA"/>
</dbReference>
<sequence length="78" mass="8309">MPIIEVNLLEGRAPEAKERLIQALTDAAIDAIGAPRESVRVILREIAPAHFAVGGQSFAAKAAATAQSKIEEDWSDGR</sequence>
<evidence type="ECO:0000313" key="7">
    <source>
        <dbReference type="Proteomes" id="UP000583556"/>
    </source>
</evidence>
<evidence type="ECO:0000256" key="2">
    <source>
        <dbReference type="ARBA" id="ARBA00023235"/>
    </source>
</evidence>
<name>A0A7Y0BR36_9SPHN</name>
<organism evidence="6 7">
    <name type="scientific">Novosphingobium olei</name>
    <dbReference type="NCBI Taxonomy" id="2728851"/>
    <lineage>
        <taxon>Bacteria</taxon>
        <taxon>Pseudomonadati</taxon>
        <taxon>Pseudomonadota</taxon>
        <taxon>Alphaproteobacteria</taxon>
        <taxon>Sphingomonadales</taxon>
        <taxon>Sphingomonadaceae</taxon>
        <taxon>Novosphingobium</taxon>
    </lineage>
</organism>
<dbReference type="PANTHER" id="PTHR35530:SF1">
    <property type="entry name" value="2-HYDROXYMUCONATE TAUTOMERASE"/>
    <property type="match status" value="1"/>
</dbReference>
<dbReference type="EC" id="5.3.2.-" evidence="4"/>
<dbReference type="Proteomes" id="UP000583556">
    <property type="component" value="Unassembled WGS sequence"/>
</dbReference>
<evidence type="ECO:0000256" key="1">
    <source>
        <dbReference type="ARBA" id="ARBA00006723"/>
    </source>
</evidence>
<reference evidence="6 7" key="1">
    <citation type="submission" date="2020-04" db="EMBL/GenBank/DDBJ databases">
        <title>Novosphingobium sp. TW-4 isolated from soil.</title>
        <authorList>
            <person name="Dahal R.H."/>
            <person name="Chaudhary D.K."/>
        </authorList>
    </citation>
    <scope>NUCLEOTIDE SEQUENCE [LARGE SCALE GENOMIC DNA]</scope>
    <source>
        <strain evidence="6 7">TW-4</strain>
    </source>
</reference>
<accession>A0A7Y0BR36</accession>
<evidence type="ECO:0000313" key="6">
    <source>
        <dbReference type="EMBL" id="NML95040.1"/>
    </source>
</evidence>
<dbReference type="NCBIfam" id="TIGR00013">
    <property type="entry name" value="taut"/>
    <property type="match status" value="1"/>
</dbReference>
<dbReference type="Gene3D" id="3.30.429.10">
    <property type="entry name" value="Macrophage Migration Inhibitory Factor"/>
    <property type="match status" value="1"/>
</dbReference>
<dbReference type="InterPro" id="IPR004370">
    <property type="entry name" value="4-OT-like_dom"/>
</dbReference>
<dbReference type="GO" id="GO:0016853">
    <property type="term" value="F:isomerase activity"/>
    <property type="evidence" value="ECO:0007669"/>
    <property type="project" value="UniProtKB-UniRule"/>
</dbReference>
<feature type="active site" description="Proton acceptor; via imino nitrogen" evidence="3">
    <location>
        <position position="2"/>
    </location>
</feature>
<dbReference type="NCBIfam" id="NF002571">
    <property type="entry name" value="PRK02220.1"/>
    <property type="match status" value="1"/>
</dbReference>
<dbReference type="AlphaFoldDB" id="A0A7Y0BR36"/>
<comment type="similarity">
    <text evidence="1 4">Belongs to the 4-oxalocrotonate tautomerase family.</text>
</comment>
<keyword evidence="2 4" id="KW-0413">Isomerase</keyword>
<dbReference type="PANTHER" id="PTHR35530">
    <property type="entry name" value="TAUTOMERASE-RELATED"/>
    <property type="match status" value="1"/>
</dbReference>
<dbReference type="Pfam" id="PF01361">
    <property type="entry name" value="Tautomerase"/>
    <property type="match status" value="1"/>
</dbReference>
<feature type="domain" description="4-oxalocrotonate tautomerase-like" evidence="5">
    <location>
        <begin position="2"/>
        <end position="60"/>
    </location>
</feature>
<comment type="caution">
    <text evidence="6">The sequence shown here is derived from an EMBL/GenBank/DDBJ whole genome shotgun (WGS) entry which is preliminary data.</text>
</comment>
<gene>
    <name evidence="6" type="ORF">HHL27_15310</name>
</gene>
<keyword evidence="7" id="KW-1185">Reference proteome</keyword>
<dbReference type="SUPFAM" id="SSF55331">
    <property type="entry name" value="Tautomerase/MIF"/>
    <property type="match status" value="1"/>
</dbReference>
<evidence type="ECO:0000256" key="3">
    <source>
        <dbReference type="PIRSR" id="PIRSR618191-1"/>
    </source>
</evidence>
<dbReference type="InterPro" id="IPR014347">
    <property type="entry name" value="Tautomerase/MIF_sf"/>
</dbReference>
<evidence type="ECO:0000256" key="4">
    <source>
        <dbReference type="RuleBase" id="RU362032"/>
    </source>
</evidence>